<dbReference type="OrthoDB" id="9121563at2"/>
<evidence type="ECO:0000256" key="9">
    <source>
        <dbReference type="ARBA" id="ARBA00023012"/>
    </source>
</evidence>
<evidence type="ECO:0000256" key="5">
    <source>
        <dbReference type="ARBA" id="ARBA00022679"/>
    </source>
</evidence>
<dbReference type="SUPFAM" id="SSF55874">
    <property type="entry name" value="ATPase domain of HSP90 chaperone/DNA topoisomerase II/histidine kinase"/>
    <property type="match status" value="1"/>
</dbReference>
<keyword evidence="5" id="KW-0808">Transferase</keyword>
<evidence type="ECO:0000256" key="7">
    <source>
        <dbReference type="ARBA" id="ARBA00022777"/>
    </source>
</evidence>
<dbReference type="EC" id="2.7.13.3" evidence="3"/>
<evidence type="ECO:0000256" key="10">
    <source>
        <dbReference type="ARBA" id="ARBA00023136"/>
    </source>
</evidence>
<feature type="transmembrane region" description="Helical" evidence="11">
    <location>
        <begin position="12"/>
        <end position="34"/>
    </location>
</feature>
<evidence type="ECO:0000256" key="1">
    <source>
        <dbReference type="ARBA" id="ARBA00000085"/>
    </source>
</evidence>
<keyword evidence="15" id="KW-1185">Reference proteome</keyword>
<dbReference type="PANTHER" id="PTHR45436:SF16">
    <property type="entry name" value="HISTIDINE KINASE"/>
    <property type="match status" value="1"/>
</dbReference>
<keyword evidence="9" id="KW-0902">Two-component regulatory system</keyword>
<dbReference type="SMART" id="SM00388">
    <property type="entry name" value="HisKA"/>
    <property type="match status" value="1"/>
</dbReference>
<dbReference type="SUPFAM" id="SSF47384">
    <property type="entry name" value="Homodimeric domain of signal transducing histidine kinase"/>
    <property type="match status" value="1"/>
</dbReference>
<dbReference type="GO" id="GO:0000155">
    <property type="term" value="F:phosphorelay sensor kinase activity"/>
    <property type="evidence" value="ECO:0007669"/>
    <property type="project" value="InterPro"/>
</dbReference>
<dbReference type="InterPro" id="IPR003661">
    <property type="entry name" value="HisK_dim/P_dom"/>
</dbReference>
<dbReference type="InterPro" id="IPR003660">
    <property type="entry name" value="HAMP_dom"/>
</dbReference>
<dbReference type="InterPro" id="IPR050428">
    <property type="entry name" value="TCS_sensor_his_kinase"/>
</dbReference>
<dbReference type="KEGG" id="har:HEAR0050"/>
<dbReference type="CDD" id="cd00082">
    <property type="entry name" value="HisKA"/>
    <property type="match status" value="1"/>
</dbReference>
<dbReference type="InterPro" id="IPR036097">
    <property type="entry name" value="HisK_dim/P_sf"/>
</dbReference>
<evidence type="ECO:0000313" key="15">
    <source>
        <dbReference type="Proteomes" id="UP000006697"/>
    </source>
</evidence>
<dbReference type="GO" id="GO:0005886">
    <property type="term" value="C:plasma membrane"/>
    <property type="evidence" value="ECO:0007669"/>
    <property type="project" value="TreeGrafter"/>
</dbReference>
<keyword evidence="8 11" id="KW-1133">Transmembrane helix</keyword>
<dbReference type="Gene3D" id="3.30.565.10">
    <property type="entry name" value="Histidine kinase-like ATPase, C-terminal domain"/>
    <property type="match status" value="1"/>
</dbReference>
<dbReference type="CDD" id="cd00075">
    <property type="entry name" value="HATPase"/>
    <property type="match status" value="1"/>
</dbReference>
<evidence type="ECO:0000256" key="4">
    <source>
        <dbReference type="ARBA" id="ARBA00022553"/>
    </source>
</evidence>
<dbReference type="HOGENOM" id="CLU_000445_89_37_4"/>
<evidence type="ECO:0000313" key="14">
    <source>
        <dbReference type="EMBL" id="CAL60286.1"/>
    </source>
</evidence>
<name>A4G199_HERAR</name>
<dbReference type="Pfam" id="PF00512">
    <property type="entry name" value="HisKA"/>
    <property type="match status" value="1"/>
</dbReference>
<evidence type="ECO:0000259" key="13">
    <source>
        <dbReference type="PROSITE" id="PS50885"/>
    </source>
</evidence>
<keyword evidence="10 11" id="KW-0472">Membrane</keyword>
<keyword evidence="7 14" id="KW-0418">Kinase</keyword>
<dbReference type="Gene3D" id="1.10.287.130">
    <property type="match status" value="1"/>
</dbReference>
<evidence type="ECO:0000256" key="3">
    <source>
        <dbReference type="ARBA" id="ARBA00012438"/>
    </source>
</evidence>
<comment type="catalytic activity">
    <reaction evidence="1">
        <text>ATP + protein L-histidine = ADP + protein N-phospho-L-histidine.</text>
        <dbReference type="EC" id="2.7.13.3"/>
    </reaction>
</comment>
<dbReference type="Proteomes" id="UP000006697">
    <property type="component" value="Chromosome"/>
</dbReference>
<evidence type="ECO:0000256" key="11">
    <source>
        <dbReference type="SAM" id="Phobius"/>
    </source>
</evidence>
<evidence type="ECO:0000259" key="12">
    <source>
        <dbReference type="PROSITE" id="PS50109"/>
    </source>
</evidence>
<dbReference type="Gene3D" id="6.10.340.10">
    <property type="match status" value="1"/>
</dbReference>
<dbReference type="InterPro" id="IPR036890">
    <property type="entry name" value="HATPase_C_sf"/>
</dbReference>
<dbReference type="eggNOG" id="COG2205">
    <property type="taxonomic scope" value="Bacteria"/>
</dbReference>
<evidence type="ECO:0000256" key="2">
    <source>
        <dbReference type="ARBA" id="ARBA00004370"/>
    </source>
</evidence>
<reference evidence="14 15" key="1">
    <citation type="journal article" date="2007" name="PLoS Genet.">
        <title>A tale of two oxidation states: bacterial colonization of arsenic-rich environments.</title>
        <authorList>
            <person name="Muller D."/>
            <person name="Medigue C."/>
            <person name="Koechler S."/>
            <person name="Barbe V."/>
            <person name="Barakat M."/>
            <person name="Talla E."/>
            <person name="Bonnefoy V."/>
            <person name="Krin E."/>
            <person name="Arsene-Ploetze F."/>
            <person name="Carapito C."/>
            <person name="Chandler M."/>
            <person name="Cournoyer B."/>
            <person name="Cruveiller S."/>
            <person name="Dossat C."/>
            <person name="Duval S."/>
            <person name="Heymann M."/>
            <person name="Leize E."/>
            <person name="Lieutaud A."/>
            <person name="Lievremont D."/>
            <person name="Makita Y."/>
            <person name="Mangenot S."/>
            <person name="Nitschke W."/>
            <person name="Ortet P."/>
            <person name="Perdrial N."/>
            <person name="Schoepp B."/>
            <person name="Siguier N."/>
            <person name="Simeonova D.D."/>
            <person name="Rouy Z."/>
            <person name="Segurens B."/>
            <person name="Turlin E."/>
            <person name="Vallenet D."/>
            <person name="Van Dorsselaer A."/>
            <person name="Weiss S."/>
            <person name="Weissenbach J."/>
            <person name="Lett M.C."/>
            <person name="Danchin A."/>
            <person name="Bertin P.N."/>
        </authorList>
    </citation>
    <scope>NUCLEOTIDE SEQUENCE [LARGE SCALE GENOMIC DNA]</scope>
    <source>
        <strain evidence="15">ULPAs1</strain>
    </source>
</reference>
<dbReference type="AlphaFoldDB" id="A4G199"/>
<dbReference type="PANTHER" id="PTHR45436">
    <property type="entry name" value="SENSOR HISTIDINE KINASE YKOH"/>
    <property type="match status" value="1"/>
</dbReference>
<dbReference type="Pfam" id="PF02518">
    <property type="entry name" value="HATPase_c"/>
    <property type="match status" value="1"/>
</dbReference>
<dbReference type="PROSITE" id="PS50109">
    <property type="entry name" value="HIS_KIN"/>
    <property type="match status" value="1"/>
</dbReference>
<dbReference type="InterPro" id="IPR004358">
    <property type="entry name" value="Sig_transdc_His_kin-like_C"/>
</dbReference>
<accession>A4G199</accession>
<keyword evidence="6 11" id="KW-0812">Transmembrane</keyword>
<feature type="domain" description="HAMP" evidence="13">
    <location>
        <begin position="150"/>
        <end position="200"/>
    </location>
</feature>
<evidence type="ECO:0000256" key="6">
    <source>
        <dbReference type="ARBA" id="ARBA00022692"/>
    </source>
</evidence>
<sequence>MKNNFSLKHRIAGAFVLLAFVLCSFFSLVAYFAVEVAETSLIDHNMSKLMGQAINQHRNGHLSELPEDIHFYVNQGIPAELRHYAPGIHEIESGTRTMHIIVRNQGDDHFVLSDDTTDFEFLELLIFISIGAGFATSMLLAIALGLVSAKRIIAPVTELAAAVERNDAPTMLPSLTTQNEIGMLARAFAKRTDQLQQFLADEKLFTGDVSHELRTPLTIVLGASELLKVRLAQSPDELLIAERIRRVAAEASERVSALLLLSQSPETLGGSQLSLTHLIAREIERCQQLLAGKPVQIQFQESGDIRVYARAELAGIAIGNLLRNACQYTEEGTVRVQLTAQQLTIEDNGPGVPENVRARLFERFVRGSNNQHVGSGLGLAIVKRVADHLGWQIEYATPSGGGSRFTLKFPSNQDLAESLQNHTAAALI</sequence>
<dbReference type="InterPro" id="IPR003594">
    <property type="entry name" value="HATPase_dom"/>
</dbReference>
<feature type="transmembrane region" description="Helical" evidence="11">
    <location>
        <begin position="124"/>
        <end position="147"/>
    </location>
</feature>
<dbReference type="InterPro" id="IPR005467">
    <property type="entry name" value="His_kinase_dom"/>
</dbReference>
<keyword evidence="4" id="KW-0597">Phosphoprotein</keyword>
<dbReference type="PRINTS" id="PR00344">
    <property type="entry name" value="BCTRLSENSOR"/>
</dbReference>
<organism evidence="14 15">
    <name type="scientific">Herminiimonas arsenicoxydans</name>
    <dbReference type="NCBI Taxonomy" id="204773"/>
    <lineage>
        <taxon>Bacteria</taxon>
        <taxon>Pseudomonadati</taxon>
        <taxon>Pseudomonadota</taxon>
        <taxon>Betaproteobacteria</taxon>
        <taxon>Burkholderiales</taxon>
        <taxon>Oxalobacteraceae</taxon>
        <taxon>Herminiimonas</taxon>
    </lineage>
</organism>
<dbReference type="EMBL" id="CU207211">
    <property type="protein sequence ID" value="CAL60286.1"/>
    <property type="molecule type" value="Genomic_DNA"/>
</dbReference>
<gene>
    <name evidence="14" type="ordered locus">HEAR0050</name>
</gene>
<feature type="domain" description="Histidine kinase" evidence="12">
    <location>
        <begin position="208"/>
        <end position="413"/>
    </location>
</feature>
<dbReference type="SMART" id="SM00387">
    <property type="entry name" value="HATPase_c"/>
    <property type="match status" value="1"/>
</dbReference>
<dbReference type="STRING" id="204773.HEAR0050"/>
<protein>
    <recommendedName>
        <fullName evidence="3">histidine kinase</fullName>
        <ecNumber evidence="3">2.7.13.3</ecNumber>
    </recommendedName>
</protein>
<proteinExistence type="predicted"/>
<comment type="subcellular location">
    <subcellularLocation>
        <location evidence="2">Membrane</location>
    </subcellularLocation>
</comment>
<dbReference type="PROSITE" id="PS50885">
    <property type="entry name" value="HAMP"/>
    <property type="match status" value="1"/>
</dbReference>
<evidence type="ECO:0000256" key="8">
    <source>
        <dbReference type="ARBA" id="ARBA00022989"/>
    </source>
</evidence>